<feature type="domain" description="Glycosyl transferase family 1" evidence="1">
    <location>
        <begin position="169"/>
        <end position="335"/>
    </location>
</feature>
<dbReference type="PANTHER" id="PTHR12526">
    <property type="entry name" value="GLYCOSYLTRANSFERASE"/>
    <property type="match status" value="1"/>
</dbReference>
<dbReference type="Pfam" id="PF00534">
    <property type="entry name" value="Glycos_transf_1"/>
    <property type="match status" value="1"/>
</dbReference>
<evidence type="ECO:0000259" key="2">
    <source>
        <dbReference type="Pfam" id="PF13439"/>
    </source>
</evidence>
<evidence type="ECO:0000313" key="3">
    <source>
        <dbReference type="EMBL" id="KKS09607.1"/>
    </source>
</evidence>
<evidence type="ECO:0000313" key="4">
    <source>
        <dbReference type="Proteomes" id="UP000033869"/>
    </source>
</evidence>
<dbReference type="GO" id="GO:0016757">
    <property type="term" value="F:glycosyltransferase activity"/>
    <property type="evidence" value="ECO:0007669"/>
    <property type="project" value="InterPro"/>
</dbReference>
<protein>
    <submittedName>
        <fullName evidence="3">Glycosyltransferase</fullName>
    </submittedName>
</protein>
<reference evidence="3 4" key="1">
    <citation type="journal article" date="2015" name="Nature">
        <title>rRNA introns, odd ribosomes, and small enigmatic genomes across a large radiation of phyla.</title>
        <authorList>
            <person name="Brown C.T."/>
            <person name="Hug L.A."/>
            <person name="Thomas B.C."/>
            <person name="Sharon I."/>
            <person name="Castelle C.J."/>
            <person name="Singh A."/>
            <person name="Wilkins M.J."/>
            <person name="Williams K.H."/>
            <person name="Banfield J.F."/>
        </authorList>
    </citation>
    <scope>NUCLEOTIDE SEQUENCE [LARGE SCALE GENOMIC DNA]</scope>
</reference>
<keyword evidence="3" id="KW-0808">Transferase</keyword>
<dbReference type="Pfam" id="PF13439">
    <property type="entry name" value="Glyco_transf_4"/>
    <property type="match status" value="1"/>
</dbReference>
<dbReference type="Proteomes" id="UP000033869">
    <property type="component" value="Unassembled WGS sequence"/>
</dbReference>
<sequence length="359" mass="40239">MKIVHIFHYPGQGGSEQYAYLLSKYAIKDGNSVEFIFGSEGPFVARAEELGCKIHFVDMKSIYDVGAIINLVRMFKKIRPDVVHTHHLRENFLSIIAAKFSPVKAVISTMHWIEPKSRFKAFAEHIYSLGLDKFIAVSELAKDYLQSEGISKKKIEVIYNGIEVGPVNKEAILKEIGLTKYDKIIVNVSRFTAEKGQKTLIEAFSKVTDDKARLVLVGAGELLENSKKLAESLFVKDKIIFVGGRNNGYEIMSIADVYVQPSEMEAFGLSVIEAMMQGIPVIASIIKAHEIVLDHGKFGTLYSSEDADDLAQKLNEALNNPKIAIEKAMKAKEYAFRNYTAEKMWKNTNSLYIKLSKKG</sequence>
<gene>
    <name evidence="3" type="ORF">UU65_C0001G0012</name>
</gene>
<proteinExistence type="predicted"/>
<name>A0A0G0WC42_UNCC2</name>
<evidence type="ECO:0000259" key="1">
    <source>
        <dbReference type="Pfam" id="PF00534"/>
    </source>
</evidence>
<organism evidence="3 4">
    <name type="scientific">candidate division CPR2 bacterium GW2011_GWC1_41_48</name>
    <dbReference type="NCBI Taxonomy" id="1618344"/>
    <lineage>
        <taxon>Bacteria</taxon>
        <taxon>Bacteria division CPR2</taxon>
    </lineage>
</organism>
<dbReference type="PANTHER" id="PTHR12526:SF630">
    <property type="entry name" value="GLYCOSYLTRANSFERASE"/>
    <property type="match status" value="1"/>
</dbReference>
<dbReference type="InterPro" id="IPR001296">
    <property type="entry name" value="Glyco_trans_1"/>
</dbReference>
<dbReference type="SUPFAM" id="SSF53756">
    <property type="entry name" value="UDP-Glycosyltransferase/glycogen phosphorylase"/>
    <property type="match status" value="1"/>
</dbReference>
<dbReference type="InterPro" id="IPR028098">
    <property type="entry name" value="Glyco_trans_4-like_N"/>
</dbReference>
<feature type="domain" description="Glycosyltransferase subfamily 4-like N-terminal" evidence="2">
    <location>
        <begin position="13"/>
        <end position="163"/>
    </location>
</feature>
<comment type="caution">
    <text evidence="3">The sequence shown here is derived from an EMBL/GenBank/DDBJ whole genome shotgun (WGS) entry which is preliminary data.</text>
</comment>
<accession>A0A0G0WC42</accession>
<dbReference type="Gene3D" id="3.40.50.2000">
    <property type="entry name" value="Glycogen Phosphorylase B"/>
    <property type="match status" value="2"/>
</dbReference>
<dbReference type="AlphaFoldDB" id="A0A0G0WC42"/>
<dbReference type="EMBL" id="LCBL01000001">
    <property type="protein sequence ID" value="KKS09607.1"/>
    <property type="molecule type" value="Genomic_DNA"/>
</dbReference>